<dbReference type="Pfam" id="PF02036">
    <property type="entry name" value="SCP2"/>
    <property type="match status" value="1"/>
</dbReference>
<comment type="caution">
    <text evidence="2">The sequence shown here is derived from an EMBL/GenBank/DDBJ whole genome shotgun (WGS) entry which is preliminary data.</text>
</comment>
<name>A0A4Y9EN31_9SPHN</name>
<dbReference type="AlphaFoldDB" id="A0A4Y9EN31"/>
<dbReference type="InterPro" id="IPR003033">
    <property type="entry name" value="SCP2_sterol-bd_dom"/>
</dbReference>
<dbReference type="RefSeq" id="WP_135245636.1">
    <property type="nucleotide sequence ID" value="NZ_SIHO01000002.1"/>
</dbReference>
<organism evidence="2 3">
    <name type="scientific">Glacieibacterium arshaanense</name>
    <dbReference type="NCBI Taxonomy" id="2511025"/>
    <lineage>
        <taxon>Bacteria</taxon>
        <taxon>Pseudomonadati</taxon>
        <taxon>Pseudomonadota</taxon>
        <taxon>Alphaproteobacteria</taxon>
        <taxon>Sphingomonadales</taxon>
        <taxon>Sphingosinicellaceae</taxon>
        <taxon>Glacieibacterium</taxon>
    </lineage>
</organism>
<feature type="domain" description="SCP2" evidence="1">
    <location>
        <begin position="19"/>
        <end position="99"/>
    </location>
</feature>
<accession>A0A4Y9EN31</accession>
<dbReference type="Gene3D" id="3.30.1050.10">
    <property type="entry name" value="SCP2 sterol-binding domain"/>
    <property type="match status" value="1"/>
</dbReference>
<dbReference type="Proteomes" id="UP000297737">
    <property type="component" value="Unassembled WGS sequence"/>
</dbReference>
<keyword evidence="3" id="KW-1185">Reference proteome</keyword>
<reference evidence="2 3" key="1">
    <citation type="submission" date="2019-02" db="EMBL/GenBank/DDBJ databases">
        <title>Polymorphobacter sp. isolated from the lake at the Tibet of China.</title>
        <authorList>
            <person name="Li A."/>
        </authorList>
    </citation>
    <scope>NUCLEOTIDE SEQUENCE [LARGE SCALE GENOMIC DNA]</scope>
    <source>
        <strain evidence="2 3">DJ1R-1</strain>
    </source>
</reference>
<evidence type="ECO:0000313" key="3">
    <source>
        <dbReference type="Proteomes" id="UP000297737"/>
    </source>
</evidence>
<dbReference type="SUPFAM" id="SSF55718">
    <property type="entry name" value="SCP-like"/>
    <property type="match status" value="1"/>
</dbReference>
<dbReference type="PANTHER" id="PTHR10094:SF25">
    <property type="entry name" value="SCP2 STEROL-BINDING DOMAIN-CONTAINING PROTEIN 1"/>
    <property type="match status" value="1"/>
</dbReference>
<evidence type="ECO:0000313" key="2">
    <source>
        <dbReference type="EMBL" id="TFU03044.1"/>
    </source>
</evidence>
<proteinExistence type="predicted"/>
<gene>
    <name evidence="2" type="ORF">EUV02_07535</name>
</gene>
<dbReference type="PANTHER" id="PTHR10094">
    <property type="entry name" value="STEROL CARRIER PROTEIN 2 SCP-2 FAMILY PROTEIN"/>
    <property type="match status" value="1"/>
</dbReference>
<protein>
    <submittedName>
        <fullName evidence="2">SCP2 sterol-binding domain-containing protein</fullName>
    </submittedName>
</protein>
<sequence length="100" mass="10452">MTLDEITAGMAERVAAKGGIKGKVVKFNFGDDGCVRIDAKADPAVVDNANSDADCTVKISKSDFIDMSTGKLDSMSAFMTGKLKIEGDMGIAMQLGTILS</sequence>
<dbReference type="EMBL" id="SIHO01000002">
    <property type="protein sequence ID" value="TFU03044.1"/>
    <property type="molecule type" value="Genomic_DNA"/>
</dbReference>
<evidence type="ECO:0000259" key="1">
    <source>
        <dbReference type="Pfam" id="PF02036"/>
    </source>
</evidence>
<dbReference type="OrthoDB" id="9809312at2"/>
<dbReference type="InterPro" id="IPR036527">
    <property type="entry name" value="SCP2_sterol-bd_dom_sf"/>
</dbReference>
<dbReference type="GO" id="GO:0005829">
    <property type="term" value="C:cytosol"/>
    <property type="evidence" value="ECO:0007669"/>
    <property type="project" value="TreeGrafter"/>
</dbReference>